<evidence type="ECO:0000313" key="2">
    <source>
        <dbReference type="Proteomes" id="UP000094669"/>
    </source>
</evidence>
<gene>
    <name evidence="1" type="ORF">BES34_005435</name>
</gene>
<dbReference type="Proteomes" id="UP000094669">
    <property type="component" value="Unassembled WGS sequence"/>
</dbReference>
<organism evidence="1 2">
    <name type="scientific">Leptospira inadai serovar Lyme</name>
    <dbReference type="NCBI Taxonomy" id="293084"/>
    <lineage>
        <taxon>Bacteria</taxon>
        <taxon>Pseudomonadati</taxon>
        <taxon>Spirochaetota</taxon>
        <taxon>Spirochaetia</taxon>
        <taxon>Leptospirales</taxon>
        <taxon>Leptospiraceae</taxon>
        <taxon>Leptospira</taxon>
    </lineage>
</organism>
<keyword evidence="2" id="KW-1185">Reference proteome</keyword>
<protein>
    <submittedName>
        <fullName evidence="1">Uncharacterized protein</fullName>
    </submittedName>
</protein>
<reference evidence="1" key="1">
    <citation type="submission" date="2018-01" db="EMBL/GenBank/DDBJ databases">
        <title>Genomic characterization of Leptospira inadai serogroup Lyme isolated from captured rat in Brazil and comparative analysis with human reference strain.</title>
        <authorList>
            <person name="Moreno L.Z."/>
            <person name="Loureiro A.P."/>
            <person name="Miraglia F."/>
            <person name="Kremer F.S."/>
            <person name="Eslabao M.R."/>
            <person name="Dellagostin O.A."/>
            <person name="Lilenbaum W."/>
            <person name="Moreno A.M."/>
        </authorList>
    </citation>
    <scope>NUCLEOTIDE SEQUENCE [LARGE SCALE GENOMIC DNA]</scope>
    <source>
        <strain evidence="1">M34/99</strain>
    </source>
</reference>
<accession>A0ABX4YL27</accession>
<evidence type="ECO:0000313" key="1">
    <source>
        <dbReference type="EMBL" id="PNV75951.1"/>
    </source>
</evidence>
<proteinExistence type="predicted"/>
<dbReference type="EMBL" id="MCRM02000004">
    <property type="protein sequence ID" value="PNV75951.1"/>
    <property type="molecule type" value="Genomic_DNA"/>
</dbReference>
<name>A0ABX4YL27_9LEPT</name>
<comment type="caution">
    <text evidence="1">The sequence shown here is derived from an EMBL/GenBank/DDBJ whole genome shotgun (WGS) entry which is preliminary data.</text>
</comment>
<dbReference type="RefSeq" id="WP_010417055.1">
    <property type="nucleotide sequence ID" value="NZ_MCRM02000004.1"/>
</dbReference>
<sequence>MGLCQPDRNVPFSCGACCGLFNLQTSPDKLRTLIEERTNEFRQTVDFSRPYTMAEFRKQREAKEKDIERKDPLTYNCPFLGKLTESASSNEGENTGKVYSRIGCMIHPIYTGDPKSQNYSFYGSSICQAYDCRNKERKYSQDWEGVFADLSEDSFSYSSLASDYRTIDLIEGYLREEGISETEWFTEERSRIIGFLKQKFKGKISLWNTSFELEMESPPPISYRERLANWLGISTNHLLFSSGSISGE</sequence>